<dbReference type="SUPFAM" id="SSF48403">
    <property type="entry name" value="Ankyrin repeat"/>
    <property type="match status" value="1"/>
</dbReference>
<name>A0AAE0W3L0_9BIVA</name>
<sequence>MMSIHKISIHYHPQDGVVWAKYLQSKLAQPEYKIGIALNDITSDDMSRGRSRLNIFLITPDFLELIDSNIVKGFDHQISLAILMGVDTENFTLTTTLSGVYEDVKDWLTLDVDGSEESVRHLLMTIVTMYEYDMLPSRIRPIFKEVIDEGMNVYIGLEKKAESDVSVQFDGKDEELQATFTNRYFYTFSLTDDEARMFSTFSVMCKEHILGKGQINDLVPSPHQVSTPECSLCTGHASSAVDGKHTKLMQLWELLKEETDPVTLLCQCMGLRSSDRKHLDKKLAGTMSVSGFPEHLSLINIDENLPQVQRDEKWPTLLHFAAEYNLMSFAEALLSYPALTDACKIRNVDGLTPDEIAHHSGHQELSELLKLFSHIGIPRWSNDSGFGDKVRLSQIKSYADKVGLSEGSQICPPPPAPHVGSNDRAVGYARPPKPRPVQVMDNPSLEETDGRLDRSSANDLDTEEGKGEQNGESFKDKLEDATETIHRPEDMQETCIKLQSDHLVTEEILFVANPKSKEELQQSTLTEERMAFECVSDQKYDIRESPKAKEKKTGFFWKLLLRKHKPKERNRTVSDGILDSVRKFQRKNANVRRIQTQREVPFERESGISRSSSSDSYITENEQEKAMPAVHEDTKSKKKLRIFFRNAETRQSLRLAHAMRDKNISYPSLPSKKQDIL</sequence>
<dbReference type="InterPro" id="IPR052446">
    <property type="entry name" value="B-cell_PI3K-Signaling_Adptrs"/>
</dbReference>
<dbReference type="EMBL" id="JAEAOA010001207">
    <property type="protein sequence ID" value="KAK3600211.1"/>
    <property type="molecule type" value="Genomic_DNA"/>
</dbReference>
<gene>
    <name evidence="3" type="ORF">CHS0354_019837</name>
</gene>
<evidence type="ECO:0000256" key="1">
    <source>
        <dbReference type="SAM" id="MobiDB-lite"/>
    </source>
</evidence>
<keyword evidence="4" id="KW-1185">Reference proteome</keyword>
<feature type="region of interest" description="Disordered" evidence="1">
    <location>
        <begin position="405"/>
        <end position="475"/>
    </location>
</feature>
<proteinExistence type="predicted"/>
<dbReference type="Pfam" id="PF14545">
    <property type="entry name" value="DBB"/>
    <property type="match status" value="1"/>
</dbReference>
<feature type="compositionally biased region" description="Basic and acidic residues" evidence="1">
    <location>
        <begin position="463"/>
        <end position="475"/>
    </location>
</feature>
<evidence type="ECO:0000313" key="4">
    <source>
        <dbReference type="Proteomes" id="UP001195483"/>
    </source>
</evidence>
<comment type="caution">
    <text evidence="3">The sequence shown here is derived from an EMBL/GenBank/DDBJ whole genome shotgun (WGS) entry which is preliminary data.</text>
</comment>
<dbReference type="Gene3D" id="1.25.40.20">
    <property type="entry name" value="Ankyrin repeat-containing domain"/>
    <property type="match status" value="1"/>
</dbReference>
<dbReference type="GO" id="GO:0005068">
    <property type="term" value="F:transmembrane receptor protein tyrosine kinase adaptor activity"/>
    <property type="evidence" value="ECO:0007669"/>
    <property type="project" value="TreeGrafter"/>
</dbReference>
<organism evidence="3 4">
    <name type="scientific">Potamilus streckersoni</name>
    <dbReference type="NCBI Taxonomy" id="2493646"/>
    <lineage>
        <taxon>Eukaryota</taxon>
        <taxon>Metazoa</taxon>
        <taxon>Spiralia</taxon>
        <taxon>Lophotrochozoa</taxon>
        <taxon>Mollusca</taxon>
        <taxon>Bivalvia</taxon>
        <taxon>Autobranchia</taxon>
        <taxon>Heteroconchia</taxon>
        <taxon>Palaeoheterodonta</taxon>
        <taxon>Unionida</taxon>
        <taxon>Unionoidea</taxon>
        <taxon>Unionidae</taxon>
        <taxon>Ambleminae</taxon>
        <taxon>Lampsilini</taxon>
        <taxon>Potamilus</taxon>
    </lineage>
</organism>
<dbReference type="GO" id="GO:0005104">
    <property type="term" value="F:fibroblast growth factor receptor binding"/>
    <property type="evidence" value="ECO:0007669"/>
    <property type="project" value="TreeGrafter"/>
</dbReference>
<evidence type="ECO:0000313" key="3">
    <source>
        <dbReference type="EMBL" id="KAK3600211.1"/>
    </source>
</evidence>
<protein>
    <recommendedName>
        <fullName evidence="2">DBB domain-containing protein</fullName>
    </recommendedName>
</protein>
<evidence type="ECO:0000259" key="2">
    <source>
        <dbReference type="Pfam" id="PF14545"/>
    </source>
</evidence>
<dbReference type="PANTHER" id="PTHR16267:SF11">
    <property type="entry name" value="STUMPS, ISOFORM E"/>
    <property type="match status" value="1"/>
</dbReference>
<accession>A0AAE0W3L0</accession>
<feature type="region of interest" description="Disordered" evidence="1">
    <location>
        <begin position="600"/>
        <end position="632"/>
    </location>
</feature>
<dbReference type="AlphaFoldDB" id="A0AAE0W3L0"/>
<dbReference type="GO" id="GO:0005829">
    <property type="term" value="C:cytosol"/>
    <property type="evidence" value="ECO:0007669"/>
    <property type="project" value="TreeGrafter"/>
</dbReference>
<dbReference type="InterPro" id="IPR017893">
    <property type="entry name" value="DBB_domain"/>
</dbReference>
<reference evidence="3" key="2">
    <citation type="journal article" date="2021" name="Genome Biol. Evol.">
        <title>Developing a high-quality reference genome for a parasitic bivalve with doubly uniparental inheritance (Bivalvia: Unionida).</title>
        <authorList>
            <person name="Smith C.H."/>
        </authorList>
    </citation>
    <scope>NUCLEOTIDE SEQUENCE</scope>
    <source>
        <strain evidence="3">CHS0354</strain>
        <tissue evidence="3">Mantle</tissue>
    </source>
</reference>
<reference evidence="3" key="3">
    <citation type="submission" date="2023-05" db="EMBL/GenBank/DDBJ databases">
        <authorList>
            <person name="Smith C.H."/>
        </authorList>
    </citation>
    <scope>NUCLEOTIDE SEQUENCE</scope>
    <source>
        <strain evidence="3">CHS0354</strain>
        <tissue evidence="3">Mantle</tissue>
    </source>
</reference>
<feature type="domain" description="DBB" evidence="2">
    <location>
        <begin position="245"/>
        <end position="286"/>
    </location>
</feature>
<feature type="compositionally biased region" description="Basic and acidic residues" evidence="1">
    <location>
        <begin position="622"/>
        <end position="632"/>
    </location>
</feature>
<reference evidence="3" key="1">
    <citation type="journal article" date="2021" name="Genome Biol. Evol.">
        <title>A High-Quality Reference Genome for a Parasitic Bivalve with Doubly Uniparental Inheritance (Bivalvia: Unionida).</title>
        <authorList>
            <person name="Smith C.H."/>
        </authorList>
    </citation>
    <scope>NUCLEOTIDE SEQUENCE</scope>
    <source>
        <strain evidence="3">CHS0354</strain>
    </source>
</reference>
<dbReference type="Proteomes" id="UP001195483">
    <property type="component" value="Unassembled WGS sequence"/>
</dbReference>
<dbReference type="InterPro" id="IPR036770">
    <property type="entry name" value="Ankyrin_rpt-contain_sf"/>
</dbReference>
<dbReference type="PANTHER" id="PTHR16267">
    <property type="entry name" value="BANK1/PIK3AP1 FAMILY MEMBER"/>
    <property type="match status" value="1"/>
</dbReference>